<evidence type="ECO:0000313" key="2">
    <source>
        <dbReference type="EMBL" id="MBA5637546.1"/>
    </source>
</evidence>
<dbReference type="EMBL" id="JACEZT010000006">
    <property type="protein sequence ID" value="MBA5637546.1"/>
    <property type="molecule type" value="Genomic_DNA"/>
</dbReference>
<comment type="caution">
    <text evidence="2">The sequence shown here is derived from an EMBL/GenBank/DDBJ whole genome shotgun (WGS) entry which is preliminary data.</text>
</comment>
<dbReference type="Proteomes" id="UP000534388">
    <property type="component" value="Unassembled WGS sequence"/>
</dbReference>
<evidence type="ECO:0000313" key="3">
    <source>
        <dbReference type="Proteomes" id="UP000534388"/>
    </source>
</evidence>
<reference evidence="2 3" key="1">
    <citation type="submission" date="2020-07" db="EMBL/GenBank/DDBJ databases">
        <title>Novel species isolated from subtropical streams in China.</title>
        <authorList>
            <person name="Lu H."/>
        </authorList>
    </citation>
    <scope>NUCLEOTIDE SEQUENCE [LARGE SCALE GENOMIC DNA]</scope>
    <source>
        <strain evidence="2 3">LX20W</strain>
    </source>
</reference>
<sequence>MKPSVKAALWSALVFPGLGHIVALRRPLRGCLFLLPTALGWVYLLGGLLPLVNRLAEQVANGSLAPDPDLLAQRVGEAGMGGAGPGLALLVCTLCWVASVADSFVARAAPRP</sequence>
<protein>
    <submittedName>
        <fullName evidence="2">Uncharacterized protein</fullName>
    </submittedName>
</protein>
<dbReference type="AlphaFoldDB" id="A0A7W2ES03"/>
<evidence type="ECO:0000256" key="1">
    <source>
        <dbReference type="SAM" id="Phobius"/>
    </source>
</evidence>
<keyword evidence="3" id="KW-1185">Reference proteome</keyword>
<keyword evidence="1" id="KW-1133">Transmembrane helix</keyword>
<proteinExistence type="predicted"/>
<name>A0A7W2ES03_9BURK</name>
<accession>A0A7W2ES03</accession>
<keyword evidence="1" id="KW-0472">Membrane</keyword>
<organism evidence="2 3">
    <name type="scientific">Rugamonas brunnea</name>
    <dbReference type="NCBI Taxonomy" id="2758569"/>
    <lineage>
        <taxon>Bacteria</taxon>
        <taxon>Pseudomonadati</taxon>
        <taxon>Pseudomonadota</taxon>
        <taxon>Betaproteobacteria</taxon>
        <taxon>Burkholderiales</taxon>
        <taxon>Oxalobacteraceae</taxon>
        <taxon>Telluria group</taxon>
        <taxon>Rugamonas</taxon>
    </lineage>
</organism>
<dbReference type="RefSeq" id="WP_182162256.1">
    <property type="nucleotide sequence ID" value="NZ_JACEZT010000006.1"/>
</dbReference>
<feature type="transmembrane region" description="Helical" evidence="1">
    <location>
        <begin position="33"/>
        <end position="52"/>
    </location>
</feature>
<gene>
    <name evidence="2" type="ORF">H3H37_10825</name>
</gene>
<keyword evidence="1" id="KW-0812">Transmembrane</keyword>